<evidence type="ECO:0000313" key="1">
    <source>
        <dbReference type="EMBL" id="TFY69510.1"/>
    </source>
</evidence>
<dbReference type="EMBL" id="SEOQ01000136">
    <property type="protein sequence ID" value="TFY69510.1"/>
    <property type="molecule type" value="Genomic_DNA"/>
</dbReference>
<protein>
    <submittedName>
        <fullName evidence="1">Uncharacterized protein</fullName>
    </submittedName>
</protein>
<reference evidence="1 2" key="1">
    <citation type="submission" date="2019-02" db="EMBL/GenBank/DDBJ databases">
        <title>Genome sequencing of the rare red list fungi Dentipellis fragilis.</title>
        <authorList>
            <person name="Buettner E."/>
            <person name="Kellner H."/>
        </authorList>
    </citation>
    <scope>NUCLEOTIDE SEQUENCE [LARGE SCALE GENOMIC DNA]</scope>
    <source>
        <strain evidence="1 2">DSM 105465</strain>
    </source>
</reference>
<comment type="caution">
    <text evidence="1">The sequence shown here is derived from an EMBL/GenBank/DDBJ whole genome shotgun (WGS) entry which is preliminary data.</text>
</comment>
<dbReference type="AlphaFoldDB" id="A0A4Y9Z5W7"/>
<organism evidence="1 2">
    <name type="scientific">Dentipellis fragilis</name>
    <dbReference type="NCBI Taxonomy" id="205917"/>
    <lineage>
        <taxon>Eukaryota</taxon>
        <taxon>Fungi</taxon>
        <taxon>Dikarya</taxon>
        <taxon>Basidiomycota</taxon>
        <taxon>Agaricomycotina</taxon>
        <taxon>Agaricomycetes</taxon>
        <taxon>Russulales</taxon>
        <taxon>Hericiaceae</taxon>
        <taxon>Dentipellis</taxon>
    </lineage>
</organism>
<keyword evidence="2" id="KW-1185">Reference proteome</keyword>
<gene>
    <name evidence="1" type="ORF">EVG20_g3141</name>
</gene>
<proteinExistence type="predicted"/>
<dbReference type="Proteomes" id="UP000298327">
    <property type="component" value="Unassembled WGS sequence"/>
</dbReference>
<sequence length="154" mass="16682">MKFQDEDVKSVLRLERKRGGSDALGPLGDLAGARHILPVTAQALFKDRLYVQEPSNLISLTCHPLPFPLLSDTLLRMSQSASSQTQSTHSGTQHARAPCTLRTTGALVIRLSFLTPGPAFHPRSASYKALTQMRAPNVCRTSLLACTDSAVTPE</sequence>
<evidence type="ECO:0000313" key="2">
    <source>
        <dbReference type="Proteomes" id="UP000298327"/>
    </source>
</evidence>
<accession>A0A4Y9Z5W7</accession>
<name>A0A4Y9Z5W7_9AGAM</name>